<evidence type="ECO:0000313" key="2">
    <source>
        <dbReference type="EMBL" id="GET08088.1"/>
    </source>
</evidence>
<dbReference type="InterPro" id="IPR007138">
    <property type="entry name" value="ABM_dom"/>
</dbReference>
<dbReference type="InterPro" id="IPR050744">
    <property type="entry name" value="AI-2_Isomerase_LsrG"/>
</dbReference>
<dbReference type="Proteomes" id="UP000494178">
    <property type="component" value="Unassembled WGS sequence"/>
</dbReference>
<organism evidence="2">
    <name type="scientific">Ligilactobacillus agilis</name>
    <dbReference type="NCBI Taxonomy" id="1601"/>
    <lineage>
        <taxon>Bacteria</taxon>
        <taxon>Bacillati</taxon>
        <taxon>Bacillota</taxon>
        <taxon>Bacilli</taxon>
        <taxon>Lactobacillales</taxon>
        <taxon>Lactobacillaceae</taxon>
        <taxon>Ligilactobacillus</taxon>
    </lineage>
</organism>
<reference evidence="2" key="1">
    <citation type="submission" date="2019-10" db="EMBL/GenBank/DDBJ databases">
        <title>Lactobacillus agilis SY111 Whole Genome Sequencing Project.</title>
        <authorList>
            <person name="Suzuki S."/>
            <person name="Endo A."/>
            <person name="Maeno S."/>
            <person name="Shiwa Y."/>
            <person name="Matsutani M."/>
            <person name="Kajikawa A."/>
        </authorList>
    </citation>
    <scope>NUCLEOTIDE SEQUENCE</scope>
    <source>
        <strain evidence="2">SY111</strain>
    </source>
</reference>
<dbReference type="PROSITE" id="PS51725">
    <property type="entry name" value="ABM"/>
    <property type="match status" value="1"/>
</dbReference>
<accession>A0A6F9XSC7</accession>
<dbReference type="RefSeq" id="WP_172585814.1">
    <property type="nucleotide sequence ID" value="NZ_BLAN01000053.1"/>
</dbReference>
<dbReference type="InterPro" id="IPR011008">
    <property type="entry name" value="Dimeric_a/b-barrel"/>
</dbReference>
<name>A0A6F9XSC7_9LACO</name>
<dbReference type="EMBL" id="BLAN01000053">
    <property type="protein sequence ID" value="GET08088.1"/>
    <property type="molecule type" value="Genomic_DNA"/>
</dbReference>
<dbReference type="Gene3D" id="3.30.70.100">
    <property type="match status" value="1"/>
</dbReference>
<dbReference type="Pfam" id="PF03992">
    <property type="entry name" value="ABM"/>
    <property type="match status" value="1"/>
</dbReference>
<sequence length="94" mass="11176">MIVINVYLKVNPAKRAEYLDFVNDLVVKSRQDLGNIFYDHFESLTEKNTFMIIENWSDEEAVEFHNQTEHLQGFLKNIDQYLLESYMIKVAQTK</sequence>
<dbReference type="AlphaFoldDB" id="A0A6F9XSC7"/>
<protein>
    <recommendedName>
        <fullName evidence="1">ABM domain-containing protein</fullName>
    </recommendedName>
</protein>
<dbReference type="PANTHER" id="PTHR33336:SF3">
    <property type="entry name" value="ABM DOMAIN-CONTAINING PROTEIN"/>
    <property type="match status" value="1"/>
</dbReference>
<gene>
    <name evidence="2" type="ORF">SY111_07120</name>
</gene>
<dbReference type="PANTHER" id="PTHR33336">
    <property type="entry name" value="QUINOL MONOOXYGENASE YGIN-RELATED"/>
    <property type="match status" value="1"/>
</dbReference>
<comment type="caution">
    <text evidence="2">The sequence shown here is derived from an EMBL/GenBank/DDBJ whole genome shotgun (WGS) entry which is preliminary data.</text>
</comment>
<proteinExistence type="predicted"/>
<evidence type="ECO:0000259" key="1">
    <source>
        <dbReference type="PROSITE" id="PS51725"/>
    </source>
</evidence>
<feature type="domain" description="ABM" evidence="1">
    <location>
        <begin position="2"/>
        <end position="90"/>
    </location>
</feature>
<dbReference type="SUPFAM" id="SSF54909">
    <property type="entry name" value="Dimeric alpha+beta barrel"/>
    <property type="match status" value="1"/>
</dbReference>
<dbReference type="GO" id="GO:0003824">
    <property type="term" value="F:catalytic activity"/>
    <property type="evidence" value="ECO:0007669"/>
    <property type="project" value="TreeGrafter"/>
</dbReference>